<keyword evidence="4 11" id="KW-0479">Metal-binding</keyword>
<feature type="binding site" evidence="11">
    <location>
        <position position="242"/>
    </location>
    <ligand>
        <name>ATP</name>
        <dbReference type="ChEBI" id="CHEBI:30616"/>
    </ligand>
</feature>
<comment type="caution">
    <text evidence="11">Lacks conserved residue(s) required for the propagation of feature annotation.</text>
</comment>
<feature type="active site" description="Nucleophile; for glutamine hydrolysis" evidence="11">
    <location>
        <position position="387"/>
    </location>
</feature>
<dbReference type="PANTHER" id="PTHR11550:SF0">
    <property type="entry name" value="CTP SYNTHASE-RELATED"/>
    <property type="match status" value="1"/>
</dbReference>
<keyword evidence="16" id="KW-1185">Reference proteome</keyword>
<dbReference type="NCBIfam" id="NF003792">
    <property type="entry name" value="PRK05380.1"/>
    <property type="match status" value="1"/>
</dbReference>
<dbReference type="InterPro" id="IPR004468">
    <property type="entry name" value="CTP_synthase"/>
</dbReference>
<dbReference type="CDD" id="cd03113">
    <property type="entry name" value="CTPS_N"/>
    <property type="match status" value="1"/>
</dbReference>
<comment type="catalytic activity">
    <reaction evidence="11">
        <text>UTP + NH4(+) + ATP = CTP + ADP + phosphate + 2 H(+)</text>
        <dbReference type="Rhea" id="RHEA:16597"/>
        <dbReference type="ChEBI" id="CHEBI:15378"/>
        <dbReference type="ChEBI" id="CHEBI:28938"/>
        <dbReference type="ChEBI" id="CHEBI:30616"/>
        <dbReference type="ChEBI" id="CHEBI:37563"/>
        <dbReference type="ChEBI" id="CHEBI:43474"/>
        <dbReference type="ChEBI" id="CHEBI:46398"/>
        <dbReference type="ChEBI" id="CHEBI:456216"/>
    </reaction>
</comment>
<keyword evidence="8 11" id="KW-0315">Glutamine amidotransferase</keyword>
<evidence type="ECO:0000256" key="11">
    <source>
        <dbReference type="HAMAP-Rule" id="MF_01227"/>
    </source>
</evidence>
<dbReference type="GO" id="GO:0005829">
    <property type="term" value="C:cytosol"/>
    <property type="evidence" value="ECO:0007669"/>
    <property type="project" value="TreeGrafter"/>
</dbReference>
<sequence>MDTKYIFVTGGVTSSLGKGIFSASLGRLLEARGLRVTIQKFDPYINVDPGTMNPYEHGEVFVTDDGAETDLDLGHYERFLGRPMSQANNVTTGRVYLEVITKEREGAYLGKTVQVVPHIIDEIKHWMRKLGTSGDYDVVITEIGGTVGDIESQPYLEAIRQLRNELKPHTLIAHLTLVPYLRAAGELKTKPTQHSVKTMLGYGLQPDLLVCRSEQPLDRSIREKIALFCNVPPNAVTPMLDAETIYEVPLLLQEEGLGTLVVDRLFSEAEQSNMTSVPDLSAWIEFLRRLKNPESTLTIALVGKYVEHQDAYKSITESLMLSGVPEGLQVDIRFVLSDTLTSDNVEEHLGDVAGVLVAPGFGDRGVDGKLEAIQYVRERDIPFFGICLGLQCAVIEYARNVCGWPEAHSTEFDKDTPHPVIDLMEEQKNVSELGGTMRLGQYACDIYPESTANDAYGADTVQERHRHRYEVNNVLRYKLREAGMHFTGINPDLDLVEIVELPEKRWFVGVQFHPEYRTTVGNPHPLFRSFVQACAAYATERDLLTDPTPPQPHEVNPLASADM</sequence>
<evidence type="ECO:0000256" key="5">
    <source>
        <dbReference type="ARBA" id="ARBA00022741"/>
    </source>
</evidence>
<feature type="binding site" evidence="11">
    <location>
        <begin position="149"/>
        <end position="151"/>
    </location>
    <ligand>
        <name>CTP</name>
        <dbReference type="ChEBI" id="CHEBI:37563"/>
        <note>allosteric inhibitor</note>
    </ligand>
</feature>
<dbReference type="CDD" id="cd01746">
    <property type="entry name" value="GATase1_CTP_Synthase"/>
    <property type="match status" value="1"/>
</dbReference>
<keyword evidence="5 11" id="KW-0547">Nucleotide-binding</keyword>
<comment type="function">
    <text evidence="11">Catalyzes the ATP-dependent amination of UTP to CTP with either L-glutamine or ammonia as the source of nitrogen. Regulates intracellular CTP levels through interactions with the four ribonucleotide triphosphates.</text>
</comment>
<dbReference type="PROSITE" id="PS51273">
    <property type="entry name" value="GATASE_TYPE_1"/>
    <property type="match status" value="1"/>
</dbReference>
<dbReference type="GO" id="GO:0097268">
    <property type="term" value="C:cytoophidium"/>
    <property type="evidence" value="ECO:0007669"/>
    <property type="project" value="UniProtKB-ARBA"/>
</dbReference>
<comment type="catalytic activity">
    <reaction evidence="10 11">
        <text>UTP + L-glutamine + ATP + H2O = CTP + L-glutamate + ADP + phosphate + 2 H(+)</text>
        <dbReference type="Rhea" id="RHEA:26426"/>
        <dbReference type="ChEBI" id="CHEBI:15377"/>
        <dbReference type="ChEBI" id="CHEBI:15378"/>
        <dbReference type="ChEBI" id="CHEBI:29985"/>
        <dbReference type="ChEBI" id="CHEBI:30616"/>
        <dbReference type="ChEBI" id="CHEBI:37563"/>
        <dbReference type="ChEBI" id="CHEBI:43474"/>
        <dbReference type="ChEBI" id="CHEBI:46398"/>
        <dbReference type="ChEBI" id="CHEBI:58359"/>
        <dbReference type="ChEBI" id="CHEBI:456216"/>
        <dbReference type="EC" id="6.3.4.2"/>
    </reaction>
</comment>
<dbReference type="NCBIfam" id="TIGR00337">
    <property type="entry name" value="PyrG"/>
    <property type="match status" value="1"/>
</dbReference>
<name>A0A2H3NJE7_9BACT</name>
<reference evidence="15 16" key="1">
    <citation type="submission" date="2017-10" db="EMBL/GenBank/DDBJ databases">
        <title>Draft genome of Longimonas halophila.</title>
        <authorList>
            <person name="Goh K.M."/>
            <person name="Shamsir M.S."/>
            <person name="Lim S.W."/>
        </authorList>
    </citation>
    <scope>NUCLEOTIDE SEQUENCE [LARGE SCALE GENOMIC DNA]</scope>
    <source>
        <strain evidence="15 16">KCTC 42399</strain>
    </source>
</reference>
<dbReference type="RefSeq" id="WP_098062813.1">
    <property type="nucleotide sequence ID" value="NZ_PDEP01000011.1"/>
</dbReference>
<dbReference type="GO" id="GO:0046872">
    <property type="term" value="F:metal ion binding"/>
    <property type="evidence" value="ECO:0007669"/>
    <property type="project" value="UniProtKB-KW"/>
</dbReference>
<dbReference type="SUPFAM" id="SSF52540">
    <property type="entry name" value="P-loop containing nucleoside triphosphate hydrolases"/>
    <property type="match status" value="1"/>
</dbReference>
<keyword evidence="6 11" id="KW-0067">ATP-binding</keyword>
<feature type="binding site" evidence="11">
    <location>
        <begin position="188"/>
        <end position="193"/>
    </location>
    <ligand>
        <name>CTP</name>
        <dbReference type="ChEBI" id="CHEBI:37563"/>
        <note>allosteric inhibitor</note>
    </ligand>
</feature>
<dbReference type="GO" id="GO:0003883">
    <property type="term" value="F:CTP synthase activity"/>
    <property type="evidence" value="ECO:0007669"/>
    <property type="project" value="UniProtKB-UniRule"/>
</dbReference>
<evidence type="ECO:0000259" key="14">
    <source>
        <dbReference type="Pfam" id="PF06418"/>
    </source>
</evidence>
<dbReference type="InterPro" id="IPR029062">
    <property type="entry name" value="Class_I_gatase-like"/>
</dbReference>
<feature type="binding site" evidence="11">
    <location>
        <position position="224"/>
    </location>
    <ligand>
        <name>UTP</name>
        <dbReference type="ChEBI" id="CHEBI:46398"/>
    </ligand>
</feature>
<dbReference type="EC" id="6.3.4.2" evidence="11"/>
<dbReference type="GO" id="GO:0044210">
    <property type="term" value="P:'de novo' CTP biosynthetic process"/>
    <property type="evidence" value="ECO:0007669"/>
    <property type="project" value="UniProtKB-UniRule"/>
</dbReference>
<dbReference type="FunFam" id="3.40.50.300:FF:000009">
    <property type="entry name" value="CTP synthase"/>
    <property type="match status" value="1"/>
</dbReference>
<dbReference type="GO" id="GO:0005524">
    <property type="term" value="F:ATP binding"/>
    <property type="evidence" value="ECO:0007669"/>
    <property type="project" value="UniProtKB-KW"/>
</dbReference>
<keyword evidence="9 11" id="KW-0665">Pyrimidine biosynthesis</keyword>
<feature type="binding site" evidence="11">
    <location>
        <position position="14"/>
    </location>
    <ligand>
        <name>UTP</name>
        <dbReference type="ChEBI" id="CHEBI:46398"/>
    </ligand>
</feature>
<dbReference type="Pfam" id="PF06418">
    <property type="entry name" value="CTP_synth_N"/>
    <property type="match status" value="1"/>
</dbReference>
<feature type="domain" description="CTP synthase N-terminal" evidence="14">
    <location>
        <begin position="4"/>
        <end position="265"/>
    </location>
</feature>
<dbReference type="AlphaFoldDB" id="A0A2H3NJE7"/>
<feature type="binding site" evidence="11">
    <location>
        <position position="142"/>
    </location>
    <ligand>
        <name>Mg(2+)</name>
        <dbReference type="ChEBI" id="CHEBI:18420"/>
    </ligand>
</feature>
<feature type="binding site" evidence="11">
    <location>
        <position position="411"/>
    </location>
    <ligand>
        <name>L-glutamine</name>
        <dbReference type="ChEBI" id="CHEBI:58359"/>
    </ligand>
</feature>
<evidence type="ECO:0000256" key="1">
    <source>
        <dbReference type="ARBA" id="ARBA00005171"/>
    </source>
</evidence>
<dbReference type="GO" id="GO:0042802">
    <property type="term" value="F:identical protein binding"/>
    <property type="evidence" value="ECO:0007669"/>
    <property type="project" value="TreeGrafter"/>
</dbReference>
<dbReference type="PANTHER" id="PTHR11550">
    <property type="entry name" value="CTP SYNTHASE"/>
    <property type="match status" value="1"/>
</dbReference>
<gene>
    <name evidence="11" type="primary">pyrG</name>
    <name evidence="15" type="ORF">CRI93_11640</name>
</gene>
<evidence type="ECO:0000256" key="2">
    <source>
        <dbReference type="ARBA" id="ARBA00007533"/>
    </source>
</evidence>
<dbReference type="FunFam" id="3.40.50.880:FF:000002">
    <property type="entry name" value="CTP synthase"/>
    <property type="match status" value="1"/>
</dbReference>
<dbReference type="SUPFAM" id="SSF52317">
    <property type="entry name" value="Class I glutamine amidotransferase-like"/>
    <property type="match status" value="1"/>
</dbReference>
<accession>A0A2H3NJE7</accession>
<dbReference type="InterPro" id="IPR017456">
    <property type="entry name" value="CTP_synthase_N"/>
</dbReference>
<feature type="binding site" evidence="11">
    <location>
        <position position="360"/>
    </location>
    <ligand>
        <name>L-glutamine</name>
        <dbReference type="ChEBI" id="CHEBI:58359"/>
    </ligand>
</feature>
<feature type="active site" evidence="11">
    <location>
        <position position="513"/>
    </location>
</feature>
<feature type="binding site" evidence="11">
    <location>
        <begin position="388"/>
        <end position="391"/>
    </location>
    <ligand>
        <name>L-glutamine</name>
        <dbReference type="ChEBI" id="CHEBI:58359"/>
    </ligand>
</feature>
<dbReference type="Proteomes" id="UP000221024">
    <property type="component" value="Unassembled WGS sequence"/>
</dbReference>
<evidence type="ECO:0000256" key="8">
    <source>
        <dbReference type="ARBA" id="ARBA00022962"/>
    </source>
</evidence>
<dbReference type="Pfam" id="PF00117">
    <property type="entry name" value="GATase"/>
    <property type="match status" value="1"/>
</dbReference>
<dbReference type="GO" id="GO:0019856">
    <property type="term" value="P:pyrimidine nucleobase biosynthetic process"/>
    <property type="evidence" value="ECO:0007669"/>
    <property type="project" value="TreeGrafter"/>
</dbReference>
<evidence type="ECO:0000256" key="6">
    <source>
        <dbReference type="ARBA" id="ARBA00022840"/>
    </source>
</evidence>
<feature type="binding site" evidence="11">
    <location>
        <position position="224"/>
    </location>
    <ligand>
        <name>CTP</name>
        <dbReference type="ChEBI" id="CHEBI:37563"/>
        <note>allosteric inhibitor</note>
    </ligand>
</feature>
<comment type="subunit">
    <text evidence="11">Homotetramer.</text>
</comment>
<dbReference type="OrthoDB" id="9801107at2"/>
<evidence type="ECO:0000256" key="7">
    <source>
        <dbReference type="ARBA" id="ARBA00022842"/>
    </source>
</evidence>
<keyword evidence="7 11" id="KW-0460">Magnesium</keyword>
<dbReference type="HAMAP" id="MF_01227">
    <property type="entry name" value="PyrG"/>
    <property type="match status" value="1"/>
</dbReference>
<evidence type="ECO:0000313" key="15">
    <source>
        <dbReference type="EMBL" id="PEN05751.1"/>
    </source>
</evidence>
<comment type="activity regulation">
    <text evidence="11">Allosterically activated by GTP, when glutamine is the substrate; GTP has no effect on the reaction when ammonia is the substrate. The allosteric effector GTP functions by stabilizing the protein conformation that binds the tetrahedral intermediate(s) formed during glutamine hydrolysis. Inhibited by the product CTP, via allosteric rather than competitive inhibition.</text>
</comment>
<comment type="similarity">
    <text evidence="2 11">Belongs to the CTP synthase family.</text>
</comment>
<feature type="active site" evidence="11">
    <location>
        <position position="515"/>
    </location>
</feature>
<dbReference type="Gene3D" id="3.40.50.300">
    <property type="entry name" value="P-loop containing nucleotide triphosphate hydrolases"/>
    <property type="match status" value="1"/>
</dbReference>
<feature type="binding site" evidence="11">
    <location>
        <begin position="15"/>
        <end position="20"/>
    </location>
    <ligand>
        <name>ATP</name>
        <dbReference type="ChEBI" id="CHEBI:30616"/>
    </ligand>
</feature>
<feature type="binding site" evidence="11">
    <location>
        <begin position="188"/>
        <end position="193"/>
    </location>
    <ligand>
        <name>UTP</name>
        <dbReference type="ChEBI" id="CHEBI:46398"/>
    </ligand>
</feature>
<dbReference type="InterPro" id="IPR033828">
    <property type="entry name" value="GATase1_CTP_Synthase"/>
</dbReference>
<comment type="caution">
    <text evidence="15">The sequence shown here is derived from an EMBL/GenBank/DDBJ whole genome shotgun (WGS) entry which is preliminary data.</text>
</comment>
<dbReference type="GO" id="GO:0004359">
    <property type="term" value="F:glutaminase activity"/>
    <property type="evidence" value="ECO:0007669"/>
    <property type="project" value="RHEA"/>
</dbReference>
<feature type="binding site" evidence="11">
    <location>
        <position position="72"/>
    </location>
    <ligand>
        <name>ATP</name>
        <dbReference type="ChEBI" id="CHEBI:30616"/>
    </ligand>
</feature>
<evidence type="ECO:0000256" key="4">
    <source>
        <dbReference type="ARBA" id="ARBA00022723"/>
    </source>
</evidence>
<evidence type="ECO:0000256" key="9">
    <source>
        <dbReference type="ARBA" id="ARBA00022975"/>
    </source>
</evidence>
<dbReference type="InterPro" id="IPR027417">
    <property type="entry name" value="P-loop_NTPase"/>
</dbReference>
<comment type="catalytic activity">
    <reaction evidence="11">
        <text>L-glutamine + H2O = L-glutamate + NH4(+)</text>
        <dbReference type="Rhea" id="RHEA:15889"/>
        <dbReference type="ChEBI" id="CHEBI:15377"/>
        <dbReference type="ChEBI" id="CHEBI:28938"/>
        <dbReference type="ChEBI" id="CHEBI:29985"/>
        <dbReference type="ChEBI" id="CHEBI:58359"/>
    </reaction>
</comment>
<evidence type="ECO:0000256" key="3">
    <source>
        <dbReference type="ARBA" id="ARBA00022598"/>
    </source>
</evidence>
<comment type="miscellaneous">
    <text evidence="11">CTPSs have evolved a hybrid strategy for distinguishing between UTP and CTP. The overlapping regions of the product feedback inhibitory and substrate sites recognize a common feature in both compounds, the triphosphate moiety. To differentiate isosteric substrate and product pyrimidine rings, an additional pocket far from the expected kinase/ligase catalytic site, specifically recognizes the cytosine and ribose portions of the product inhibitor.</text>
</comment>
<feature type="binding site" evidence="11">
    <location>
        <position position="468"/>
    </location>
    <ligand>
        <name>L-glutamine</name>
        <dbReference type="ChEBI" id="CHEBI:58359"/>
    </ligand>
</feature>
<proteinExistence type="inferred from homology"/>
<evidence type="ECO:0000256" key="12">
    <source>
        <dbReference type="SAM" id="MobiDB-lite"/>
    </source>
</evidence>
<dbReference type="InterPro" id="IPR017926">
    <property type="entry name" value="GATASE"/>
</dbReference>
<evidence type="ECO:0000256" key="10">
    <source>
        <dbReference type="ARBA" id="ARBA00047781"/>
    </source>
</evidence>
<feature type="binding site" evidence="11">
    <location>
        <position position="55"/>
    </location>
    <ligand>
        <name>L-glutamine</name>
        <dbReference type="ChEBI" id="CHEBI:58359"/>
    </ligand>
</feature>
<protein>
    <recommendedName>
        <fullName evidence="11">CTP synthase</fullName>
        <ecNumber evidence="11">6.3.4.2</ecNumber>
    </recommendedName>
    <alternativeName>
        <fullName evidence="11">Cytidine 5'-triphosphate synthase</fullName>
    </alternativeName>
    <alternativeName>
        <fullName evidence="11">Cytidine triphosphate synthetase</fullName>
        <shortName evidence="11">CTP synthetase</shortName>
        <shortName evidence="11">CTPS</shortName>
    </alternativeName>
    <alternativeName>
        <fullName evidence="11">UTP--ammonia ligase</fullName>
    </alternativeName>
</protein>
<evidence type="ECO:0000259" key="13">
    <source>
        <dbReference type="Pfam" id="PF00117"/>
    </source>
</evidence>
<dbReference type="Gene3D" id="3.40.50.880">
    <property type="match status" value="1"/>
</dbReference>
<dbReference type="UniPathway" id="UPA00159">
    <property type="reaction ID" value="UER00277"/>
</dbReference>
<feature type="binding site" evidence="11">
    <location>
        <position position="14"/>
    </location>
    <ligand>
        <name>CTP</name>
        <dbReference type="ChEBI" id="CHEBI:37563"/>
        <note>allosteric inhibitor</note>
    </ligand>
</feature>
<feature type="region of interest" description="Amidoligase domain" evidence="11">
    <location>
        <begin position="1"/>
        <end position="267"/>
    </location>
</feature>
<feature type="binding site" evidence="11">
    <location>
        <position position="72"/>
    </location>
    <ligand>
        <name>Mg(2+)</name>
        <dbReference type="ChEBI" id="CHEBI:18420"/>
    </ligand>
</feature>
<feature type="domain" description="Glutamine amidotransferase" evidence="13">
    <location>
        <begin position="309"/>
        <end position="532"/>
    </location>
</feature>
<evidence type="ECO:0000313" key="16">
    <source>
        <dbReference type="Proteomes" id="UP000221024"/>
    </source>
</evidence>
<organism evidence="15 16">
    <name type="scientific">Longimonas halophila</name>
    <dbReference type="NCBI Taxonomy" id="1469170"/>
    <lineage>
        <taxon>Bacteria</taxon>
        <taxon>Pseudomonadati</taxon>
        <taxon>Rhodothermota</taxon>
        <taxon>Rhodothermia</taxon>
        <taxon>Rhodothermales</taxon>
        <taxon>Salisaetaceae</taxon>
        <taxon>Longimonas</taxon>
    </lineage>
</organism>
<comment type="pathway">
    <text evidence="1 11">Pyrimidine metabolism; CTP biosynthesis via de novo pathway; CTP from UDP: step 2/2.</text>
</comment>
<dbReference type="EMBL" id="PDEP01000011">
    <property type="protein sequence ID" value="PEN05751.1"/>
    <property type="molecule type" value="Genomic_DNA"/>
</dbReference>
<keyword evidence="3 11" id="KW-0436">Ligase</keyword>
<feature type="region of interest" description="Disordered" evidence="12">
    <location>
        <begin position="542"/>
        <end position="563"/>
    </location>
</feature>